<comment type="subcellular location">
    <subcellularLocation>
        <location evidence="1">Membrane</location>
    </subcellularLocation>
</comment>
<keyword evidence="5 7" id="KW-0472">Membrane</keyword>
<keyword evidence="4 7" id="KW-1133">Transmembrane helix</keyword>
<dbReference type="Gene3D" id="2.30.30.60">
    <property type="match status" value="1"/>
</dbReference>
<feature type="compositionally biased region" description="Basic and acidic residues" evidence="6">
    <location>
        <begin position="1"/>
        <end position="10"/>
    </location>
</feature>
<dbReference type="STRING" id="685588.A0A067T8P9"/>
<evidence type="ECO:0000259" key="8">
    <source>
        <dbReference type="PROSITE" id="PS50222"/>
    </source>
</evidence>
<feature type="domain" description="EF-hand" evidence="8">
    <location>
        <begin position="388"/>
        <end position="423"/>
    </location>
</feature>
<evidence type="ECO:0000313" key="9">
    <source>
        <dbReference type="EMBL" id="KDR75368.1"/>
    </source>
</evidence>
<evidence type="ECO:0000256" key="2">
    <source>
        <dbReference type="ARBA" id="ARBA00022692"/>
    </source>
</evidence>
<dbReference type="EMBL" id="KL142381">
    <property type="protein sequence ID" value="KDR75368.1"/>
    <property type="molecule type" value="Genomic_DNA"/>
</dbReference>
<evidence type="ECO:0000256" key="1">
    <source>
        <dbReference type="ARBA" id="ARBA00004370"/>
    </source>
</evidence>
<evidence type="ECO:0000256" key="6">
    <source>
        <dbReference type="SAM" id="MobiDB-lite"/>
    </source>
</evidence>
<dbReference type="SUPFAM" id="SSF50182">
    <property type="entry name" value="Sm-like ribonucleoproteins"/>
    <property type="match status" value="1"/>
</dbReference>
<dbReference type="PROSITE" id="PS50222">
    <property type="entry name" value="EF_HAND_2"/>
    <property type="match status" value="1"/>
</dbReference>
<evidence type="ECO:0000256" key="7">
    <source>
        <dbReference type="SAM" id="Phobius"/>
    </source>
</evidence>
<evidence type="ECO:0000256" key="5">
    <source>
        <dbReference type="ARBA" id="ARBA00023136"/>
    </source>
</evidence>
<feature type="region of interest" description="Disordered" evidence="6">
    <location>
        <begin position="1"/>
        <end position="61"/>
    </location>
</feature>
<dbReference type="GO" id="GO:0006874">
    <property type="term" value="P:intracellular calcium ion homeostasis"/>
    <property type="evidence" value="ECO:0007669"/>
    <property type="project" value="TreeGrafter"/>
</dbReference>
<sequence>MGTKQSERPDNPSPEPRLPNRAKTPEEKLDDSEESDTTATGSSDEFNWFEDDNPNTGSSEPVRAKRGRRLWLAFMKLARPVRVLLISILGASVFVTPLIVVNVRFRESFIKAQVHVWSLWFTIIWAASCVTYLLVDMIPRIVIVMTRLFGGQIERLKIQVELVMAVKSWLKLALDTAWAWIALSAIRDIYNPFGTYWTIVNRIMQALFASGIILFVEKLFLRFVAVNFHQRALADRIAENQLGLKALDRLSNAHPYSPKKSPYSKRGHRTPGSSGAFNFSSTPYRTPKEVNSTEMSPITGQETPPFNQSSGPSVRPRRKKKNMTSVIVDQVGEAIGQVALKNSRFNREGDYSGLHSARRLARKLFSALSDVNPPRSHLVVEDFVPYFRSVTEAHDAFALFDKDGNGDISKREMREAVQRIYRERKSLIAGLKDIDSIVAKLDAVLLCIALVIIIFLCLLIFNRSNTVASLVPLATVVLGFSFIFGHSAQILFESLIFIFSTHVFDVGDLVMIDDQVLFVKEFGLFSTTFRRVDGQEVIAPNSLLSSTKLVHNLRRSKSMWETTKLMVSYNTPMEVIEQLRIKIVAYMSANNREWSDCSLNIDKMEFQNAIHLIVGMEHRPNWQDWGGRWTRRTAFMRHLKTILEELEIYETLCNKESFYLKFQKSDYPRITLALGILDTRPGY</sequence>
<name>A0A067T8P9_GALM3</name>
<feature type="compositionally biased region" description="Polar residues" evidence="6">
    <location>
        <begin position="271"/>
        <end position="312"/>
    </location>
</feature>
<keyword evidence="2 7" id="KW-0812">Transmembrane</keyword>
<dbReference type="HOGENOM" id="CLU_014186_0_0_1"/>
<dbReference type="GO" id="GO:0016020">
    <property type="term" value="C:membrane"/>
    <property type="evidence" value="ECO:0007669"/>
    <property type="project" value="UniProtKB-SubCell"/>
</dbReference>
<dbReference type="Gene3D" id="1.10.238.10">
    <property type="entry name" value="EF-hand"/>
    <property type="match status" value="1"/>
</dbReference>
<dbReference type="GO" id="GO:0005262">
    <property type="term" value="F:calcium channel activity"/>
    <property type="evidence" value="ECO:0007669"/>
    <property type="project" value="TreeGrafter"/>
</dbReference>
<dbReference type="PANTHER" id="PTHR31323:SF11">
    <property type="entry name" value="EF-HAND DOMAIN-CONTAINING PROTEIN"/>
    <property type="match status" value="1"/>
</dbReference>
<proteinExistence type="predicted"/>
<keyword evidence="10" id="KW-1185">Reference proteome</keyword>
<dbReference type="InterPro" id="IPR011992">
    <property type="entry name" value="EF-hand-dom_pair"/>
</dbReference>
<feature type="transmembrane region" description="Helical" evidence="7">
    <location>
        <begin position="467"/>
        <end position="485"/>
    </location>
</feature>
<evidence type="ECO:0000256" key="3">
    <source>
        <dbReference type="ARBA" id="ARBA00022837"/>
    </source>
</evidence>
<evidence type="ECO:0000313" key="10">
    <source>
        <dbReference type="Proteomes" id="UP000027222"/>
    </source>
</evidence>
<dbReference type="InterPro" id="IPR023408">
    <property type="entry name" value="MscS_beta-dom_sf"/>
</dbReference>
<dbReference type="Proteomes" id="UP000027222">
    <property type="component" value="Unassembled WGS sequence"/>
</dbReference>
<dbReference type="CDD" id="cd00051">
    <property type="entry name" value="EFh"/>
    <property type="match status" value="1"/>
</dbReference>
<dbReference type="Pfam" id="PF13405">
    <property type="entry name" value="EF-hand_6"/>
    <property type="match status" value="1"/>
</dbReference>
<keyword evidence="3" id="KW-0106">Calcium</keyword>
<dbReference type="PROSITE" id="PS00018">
    <property type="entry name" value="EF_HAND_1"/>
    <property type="match status" value="1"/>
</dbReference>
<dbReference type="InterPro" id="IPR058650">
    <property type="entry name" value="Msy1/2-like"/>
</dbReference>
<gene>
    <name evidence="9" type="ORF">GALMADRAFT_98777</name>
</gene>
<reference evidence="10" key="1">
    <citation type="journal article" date="2014" name="Proc. Natl. Acad. Sci. U.S.A.">
        <title>Extensive sampling of basidiomycete genomes demonstrates inadequacy of the white-rot/brown-rot paradigm for wood decay fungi.</title>
        <authorList>
            <person name="Riley R."/>
            <person name="Salamov A.A."/>
            <person name="Brown D.W."/>
            <person name="Nagy L.G."/>
            <person name="Floudas D."/>
            <person name="Held B.W."/>
            <person name="Levasseur A."/>
            <person name="Lombard V."/>
            <person name="Morin E."/>
            <person name="Otillar R."/>
            <person name="Lindquist E.A."/>
            <person name="Sun H."/>
            <person name="LaButti K.M."/>
            <person name="Schmutz J."/>
            <person name="Jabbour D."/>
            <person name="Luo H."/>
            <person name="Baker S.E."/>
            <person name="Pisabarro A.G."/>
            <person name="Walton J.D."/>
            <person name="Blanchette R.A."/>
            <person name="Henrissat B."/>
            <person name="Martin F."/>
            <person name="Cullen D."/>
            <person name="Hibbett D.S."/>
            <person name="Grigoriev I.V."/>
        </authorList>
    </citation>
    <scope>NUCLEOTIDE SEQUENCE [LARGE SCALE GENOMIC DNA]</scope>
    <source>
        <strain evidence="10">CBS 339.88</strain>
    </source>
</reference>
<accession>A0A067T8P9</accession>
<dbReference type="InterPro" id="IPR010920">
    <property type="entry name" value="LSM_dom_sf"/>
</dbReference>
<evidence type="ECO:0000256" key="4">
    <source>
        <dbReference type="ARBA" id="ARBA00022989"/>
    </source>
</evidence>
<dbReference type="InterPro" id="IPR006685">
    <property type="entry name" value="MscS_channel_2nd"/>
</dbReference>
<dbReference type="GO" id="GO:0005509">
    <property type="term" value="F:calcium ion binding"/>
    <property type="evidence" value="ECO:0007669"/>
    <property type="project" value="InterPro"/>
</dbReference>
<dbReference type="Pfam" id="PF00924">
    <property type="entry name" value="MS_channel_2nd"/>
    <property type="match status" value="1"/>
</dbReference>
<protein>
    <recommendedName>
        <fullName evidence="8">EF-hand domain-containing protein</fullName>
    </recommendedName>
</protein>
<dbReference type="SUPFAM" id="SSF47473">
    <property type="entry name" value="EF-hand"/>
    <property type="match status" value="1"/>
</dbReference>
<dbReference type="InterPro" id="IPR018247">
    <property type="entry name" value="EF_Hand_1_Ca_BS"/>
</dbReference>
<feature type="transmembrane region" description="Helical" evidence="7">
    <location>
        <begin position="441"/>
        <end position="461"/>
    </location>
</feature>
<feature type="region of interest" description="Disordered" evidence="6">
    <location>
        <begin position="253"/>
        <end position="320"/>
    </location>
</feature>
<dbReference type="SMART" id="SM00054">
    <property type="entry name" value="EFh"/>
    <property type="match status" value="1"/>
</dbReference>
<feature type="transmembrane region" description="Helical" evidence="7">
    <location>
        <begin position="83"/>
        <end position="105"/>
    </location>
</feature>
<dbReference type="AlphaFoldDB" id="A0A067T8P9"/>
<dbReference type="Pfam" id="PF25886">
    <property type="entry name" value="Msy1"/>
    <property type="match status" value="1"/>
</dbReference>
<dbReference type="InterPro" id="IPR002048">
    <property type="entry name" value="EF_hand_dom"/>
</dbReference>
<organism evidence="9 10">
    <name type="scientific">Galerina marginata (strain CBS 339.88)</name>
    <dbReference type="NCBI Taxonomy" id="685588"/>
    <lineage>
        <taxon>Eukaryota</taxon>
        <taxon>Fungi</taxon>
        <taxon>Dikarya</taxon>
        <taxon>Basidiomycota</taxon>
        <taxon>Agaricomycotina</taxon>
        <taxon>Agaricomycetes</taxon>
        <taxon>Agaricomycetidae</taxon>
        <taxon>Agaricales</taxon>
        <taxon>Agaricineae</taxon>
        <taxon>Strophariaceae</taxon>
        <taxon>Galerina</taxon>
    </lineage>
</organism>
<dbReference type="PANTHER" id="PTHR31323">
    <property type="entry name" value="MECHANOSENSITIVE ION CHANNEL PROTEIN MSY2"/>
    <property type="match status" value="1"/>
</dbReference>
<dbReference type="OrthoDB" id="544685at2759"/>
<feature type="transmembrane region" description="Helical" evidence="7">
    <location>
        <begin position="117"/>
        <end position="135"/>
    </location>
</feature>